<organism evidence="4 5">
    <name type="scientific">Blastopirellula marina</name>
    <dbReference type="NCBI Taxonomy" id="124"/>
    <lineage>
        <taxon>Bacteria</taxon>
        <taxon>Pseudomonadati</taxon>
        <taxon>Planctomycetota</taxon>
        <taxon>Planctomycetia</taxon>
        <taxon>Pirellulales</taxon>
        <taxon>Pirellulaceae</taxon>
        <taxon>Blastopirellula</taxon>
    </lineage>
</organism>
<dbReference type="InterPro" id="IPR022655">
    <property type="entry name" value="DUF1553"/>
</dbReference>
<reference evidence="4 5" key="1">
    <citation type="submission" date="2018-02" db="EMBL/GenBank/DDBJ databases">
        <title>Comparative genomes isolates from brazilian mangrove.</title>
        <authorList>
            <person name="Araujo J.E."/>
            <person name="Taketani R.G."/>
            <person name="Silva M.C.P."/>
            <person name="Loureco M.V."/>
            <person name="Andreote F.D."/>
        </authorList>
    </citation>
    <scope>NUCLEOTIDE SEQUENCE [LARGE SCALE GENOMIC DNA]</scope>
    <source>
        <strain evidence="4 5">Nap-Phe MGV</strain>
    </source>
</reference>
<dbReference type="SUPFAM" id="SSF46626">
    <property type="entry name" value="Cytochrome c"/>
    <property type="match status" value="1"/>
</dbReference>
<dbReference type="AlphaFoldDB" id="A0A2S8GNI8"/>
<dbReference type="PANTHER" id="PTHR35889">
    <property type="entry name" value="CYCLOINULO-OLIGOSACCHARIDE FRUCTANOTRANSFERASE-RELATED"/>
    <property type="match status" value="1"/>
</dbReference>
<sequence>MAAFFCGLSLCGAAGAEETIDFRSQVQPILADRCFHCHGPDAKNQDSSFRMDSQQNLLADLGGYAAIVPGDLEKSELHLRIHTADADLLMPPADSNRSLTDEEKRILDLWIKQGAPYQGHWAFSPPARSEVPQALIAAADWPQDRKAEWSQNPIDAFLGRRLIEAKLPPSAPADPATLLRRASLTLTGLLPPQELHDRFLADPTHEKYAAAVDELMRSDAYAERQTLHWLDAARYADTDGYQNDNGRTNWPWRDWVIQAMRSNMPFDQFTIEQLAGDMLPNATESQRLATAFNRNHRQNAEGGALAAEFLVENVIDRVETTSTVWLGLTMGCARCHDHKYDPLSQREFYQMFGYFNNIGEAGIGPGVRANPTIKSHSPLATAPSQLVAARDAATKQVAQSRDGIEARMKSWAAEQSQRLAEEKPTWTAVTIPAAKLEGDGKLELSDDRVVRFTPGGSGVNLGYELTLAAEPSQWTALKIEALSDPAFAKPRQLAPSVNGNFVLTDLQVLRRGKPLKLRAALPSFEQTGYAAKFAIDDDPKSGWAVFDPQAKGETVALVVQLAEPIVVTAEDEIVVRMRFDSQFANHAIGKFQISASSEPDVGLDDAEELKSAVAAALRKPEAERSKKDWNQIQTYYETIDPSLLEAQTKLDAAEKKLAAALGPEVNVMVMSERTGEPTPTYLLNRGQYNEPVKDEPLARGVPTALLPEENAVQPGNRLELARWLVSRENPLTARTAVNRIWQQHFGVGLVKTANDFGLQGERPSHPELLDWLAVEFIESGWDMRHLHRLIVTSAAYRQSSRHTAAQDAVDPENRLVARGPRFRIDGFAIRDLALQASGLLTEKPGGPPVKPYQPGGLWESVAANAGTRYQPDKGENLYRKSMYTYWKRAVNPPRQIIFDAGGREVCSVQANRTNTPLQALVLMNDPTFVEAARNLAQRSLLAHPGATDAAIAAIYRQAIGKQADAETLAVLKGNWEFFQKHFAEQPEAAEQLLAVGESKRDPSLSVTDLAAMMAVAHLILNLDEFVTVE</sequence>
<dbReference type="InterPro" id="IPR036909">
    <property type="entry name" value="Cyt_c-like_dom_sf"/>
</dbReference>
<evidence type="ECO:0000313" key="4">
    <source>
        <dbReference type="EMBL" id="PQO46013.1"/>
    </source>
</evidence>
<protein>
    <recommendedName>
        <fullName evidence="6">Cytochrome c domain-containing protein</fullName>
    </recommendedName>
</protein>
<feature type="domain" description="Cytochrome C Planctomycete-type" evidence="3">
    <location>
        <begin position="34"/>
        <end position="94"/>
    </location>
</feature>
<accession>A0A2S8GNI8</accession>
<dbReference type="OrthoDB" id="127107at2"/>
<evidence type="ECO:0000259" key="2">
    <source>
        <dbReference type="Pfam" id="PF07587"/>
    </source>
</evidence>
<dbReference type="EMBL" id="PUHZ01000012">
    <property type="protein sequence ID" value="PQO46013.1"/>
    <property type="molecule type" value="Genomic_DNA"/>
</dbReference>
<evidence type="ECO:0000313" key="5">
    <source>
        <dbReference type="Proteomes" id="UP000237819"/>
    </source>
</evidence>
<dbReference type="InterPro" id="IPR011444">
    <property type="entry name" value="DUF1549"/>
</dbReference>
<dbReference type="Proteomes" id="UP000237819">
    <property type="component" value="Unassembled WGS sequence"/>
</dbReference>
<evidence type="ECO:0000259" key="1">
    <source>
        <dbReference type="Pfam" id="PF07583"/>
    </source>
</evidence>
<dbReference type="Pfam" id="PF07587">
    <property type="entry name" value="PSD1"/>
    <property type="match status" value="1"/>
</dbReference>
<dbReference type="GO" id="GO:0009055">
    <property type="term" value="F:electron transfer activity"/>
    <property type="evidence" value="ECO:0007669"/>
    <property type="project" value="InterPro"/>
</dbReference>
<dbReference type="PANTHER" id="PTHR35889:SF3">
    <property type="entry name" value="F-BOX DOMAIN-CONTAINING PROTEIN"/>
    <property type="match status" value="1"/>
</dbReference>
<evidence type="ECO:0000259" key="3">
    <source>
        <dbReference type="Pfam" id="PF07635"/>
    </source>
</evidence>
<gene>
    <name evidence="4" type="ORF">C5Y93_12125</name>
</gene>
<evidence type="ECO:0008006" key="6">
    <source>
        <dbReference type="Google" id="ProtNLM"/>
    </source>
</evidence>
<feature type="domain" description="DUF1549" evidence="1">
    <location>
        <begin position="153"/>
        <end position="358"/>
    </location>
</feature>
<dbReference type="InterPro" id="IPR011429">
    <property type="entry name" value="Cyt_c_Planctomycete-type"/>
</dbReference>
<feature type="domain" description="DUF1553" evidence="2">
    <location>
        <begin position="716"/>
        <end position="972"/>
    </location>
</feature>
<dbReference type="GO" id="GO:0020037">
    <property type="term" value="F:heme binding"/>
    <property type="evidence" value="ECO:0007669"/>
    <property type="project" value="InterPro"/>
</dbReference>
<proteinExistence type="predicted"/>
<dbReference type="Pfam" id="PF07583">
    <property type="entry name" value="PSCyt2"/>
    <property type="match status" value="1"/>
</dbReference>
<name>A0A2S8GNI8_9BACT</name>
<comment type="caution">
    <text evidence="4">The sequence shown here is derived from an EMBL/GenBank/DDBJ whole genome shotgun (WGS) entry which is preliminary data.</text>
</comment>
<dbReference type="Pfam" id="PF07635">
    <property type="entry name" value="PSCyt1"/>
    <property type="match status" value="1"/>
</dbReference>